<proteinExistence type="inferred from homology"/>
<dbReference type="SUPFAM" id="SSF52467">
    <property type="entry name" value="DHS-like NAD/FAD-binding domain"/>
    <property type="match status" value="1"/>
</dbReference>
<dbReference type="Gene3D" id="3.40.50.1220">
    <property type="entry name" value="TPP-binding domain"/>
    <property type="match status" value="1"/>
</dbReference>
<accession>A0ABY7MBR7</accession>
<dbReference type="Pfam" id="PF01012">
    <property type="entry name" value="ETF"/>
    <property type="match status" value="1"/>
</dbReference>
<dbReference type="PIRSF" id="PIRSF000089">
    <property type="entry name" value="Electra_flavoP_a"/>
    <property type="match status" value="1"/>
</dbReference>
<dbReference type="InterPro" id="IPR029035">
    <property type="entry name" value="DHS-like_NAD/FAD-binding_dom"/>
</dbReference>
<dbReference type="RefSeq" id="WP_270057948.1">
    <property type="nucleotide sequence ID" value="NZ_CP115149.1"/>
</dbReference>
<dbReference type="InterPro" id="IPR014729">
    <property type="entry name" value="Rossmann-like_a/b/a_fold"/>
</dbReference>
<dbReference type="Gene3D" id="3.40.50.620">
    <property type="entry name" value="HUPs"/>
    <property type="match status" value="1"/>
</dbReference>
<evidence type="ECO:0000313" key="4">
    <source>
        <dbReference type="Proteomes" id="UP001212803"/>
    </source>
</evidence>
<dbReference type="CDD" id="cd01715">
    <property type="entry name" value="ETF_alpha"/>
    <property type="match status" value="1"/>
</dbReference>
<dbReference type="EMBL" id="CP115149">
    <property type="protein sequence ID" value="WBL37435.1"/>
    <property type="molecule type" value="Genomic_DNA"/>
</dbReference>
<evidence type="ECO:0000259" key="2">
    <source>
        <dbReference type="SMART" id="SM00893"/>
    </source>
</evidence>
<dbReference type="SMART" id="SM00893">
    <property type="entry name" value="ETF"/>
    <property type="match status" value="1"/>
</dbReference>
<keyword evidence="4" id="KW-1185">Reference proteome</keyword>
<dbReference type="SUPFAM" id="SSF52402">
    <property type="entry name" value="Adenine nucleotide alpha hydrolases-like"/>
    <property type="match status" value="1"/>
</dbReference>
<sequence>MAGILVIAEANEGALAPISGELLGAARKLAGEGAGSVTAFIAGSEALGKELIALGADAAIVDTNPALQGALAEVYLPAVQAALQQSGADIVLMGQTALGRDLGPMLAFALGTAVSMETVDLKYAGGKLIATRACYGGNARAEVSFKNAPAIATVKAKSFDALAPDASRSGSVSTIDVAGEARVKVLGVQKAESTGIRLEDAPVVVSGGRGLGDPSGFKMLEELAALLKGATGASRAACDLGWYPPSQQVGLTGKVVSPNLYIAVAISGASQHMAGMAGSKNIVAINKDPDANMVKAAKYAIIDDYKKVVPALIEEIKKLG</sequence>
<dbReference type="Pfam" id="PF00766">
    <property type="entry name" value="ETF_alpha"/>
    <property type="match status" value="1"/>
</dbReference>
<comment type="similarity">
    <text evidence="1">Belongs to the ETF alpha-subunit/FixB family.</text>
</comment>
<dbReference type="InterPro" id="IPR014731">
    <property type="entry name" value="ETF_asu_C"/>
</dbReference>
<evidence type="ECO:0000313" key="3">
    <source>
        <dbReference type="EMBL" id="WBL37435.1"/>
    </source>
</evidence>
<dbReference type="Proteomes" id="UP001212803">
    <property type="component" value="Chromosome"/>
</dbReference>
<dbReference type="InterPro" id="IPR001308">
    <property type="entry name" value="ETF_a/FixB"/>
</dbReference>
<name>A0ABY7MBR7_9CHLR</name>
<dbReference type="InterPro" id="IPR014730">
    <property type="entry name" value="ETF_a/b_N"/>
</dbReference>
<dbReference type="PANTHER" id="PTHR43153:SF1">
    <property type="entry name" value="ELECTRON TRANSFER FLAVOPROTEIN SUBUNIT ALPHA, MITOCHONDRIAL"/>
    <property type="match status" value="1"/>
</dbReference>
<gene>
    <name evidence="3" type="ORF">O0235_07625</name>
</gene>
<dbReference type="InterPro" id="IPR033947">
    <property type="entry name" value="ETF_alpha_N"/>
</dbReference>
<feature type="domain" description="Electron transfer flavoprotein alpha/beta-subunit N-terminal" evidence="2">
    <location>
        <begin position="4"/>
        <end position="190"/>
    </location>
</feature>
<organism evidence="3 4">
    <name type="scientific">Tepidiforma flava</name>
    <dbReference type="NCBI Taxonomy" id="3004094"/>
    <lineage>
        <taxon>Bacteria</taxon>
        <taxon>Bacillati</taxon>
        <taxon>Chloroflexota</taxon>
        <taxon>Tepidiformia</taxon>
        <taxon>Tepidiformales</taxon>
        <taxon>Tepidiformaceae</taxon>
        <taxon>Tepidiforma</taxon>
    </lineage>
</organism>
<evidence type="ECO:0000256" key="1">
    <source>
        <dbReference type="ARBA" id="ARBA00005817"/>
    </source>
</evidence>
<reference evidence="3 4" key="1">
    <citation type="journal article" date="2023" name="ISME J.">
        <title>Thermophilic Dehalococcoidia with unusual traits shed light on an unexpected past.</title>
        <authorList>
            <person name="Palmer M."/>
            <person name="Covington J.K."/>
            <person name="Zhou E.M."/>
            <person name="Thomas S.C."/>
            <person name="Habib N."/>
            <person name="Seymour C.O."/>
            <person name="Lai D."/>
            <person name="Johnston J."/>
            <person name="Hashimi A."/>
            <person name="Jiao J.Y."/>
            <person name="Muok A.R."/>
            <person name="Liu L."/>
            <person name="Xian W.D."/>
            <person name="Zhi X.Y."/>
            <person name="Li M.M."/>
            <person name="Silva L.P."/>
            <person name="Bowen B.P."/>
            <person name="Louie K."/>
            <person name="Briegel A."/>
            <person name="Pett-Ridge J."/>
            <person name="Weber P.K."/>
            <person name="Tocheva E.I."/>
            <person name="Woyke T."/>
            <person name="Northen T.R."/>
            <person name="Mayali X."/>
            <person name="Li W.J."/>
            <person name="Hedlund B.P."/>
        </authorList>
    </citation>
    <scope>NUCLEOTIDE SEQUENCE [LARGE SCALE GENOMIC DNA]</scope>
    <source>
        <strain evidence="3 4">YIM 72310</strain>
    </source>
</reference>
<dbReference type="PANTHER" id="PTHR43153">
    <property type="entry name" value="ELECTRON TRANSFER FLAVOPROTEIN ALPHA"/>
    <property type="match status" value="1"/>
</dbReference>
<protein>
    <submittedName>
        <fullName evidence="3">Electron transfer flavoprotein subunit alpha/FixB family protein</fullName>
    </submittedName>
</protein>